<proteinExistence type="predicted"/>
<name>A0A142K958_9CAUD</name>
<keyword evidence="2" id="KW-1185">Reference proteome</keyword>
<sequence length="88" mass="9834">MSKQAKSAKPPKIRVGDQVLIGRYGFYWTVTGFTLGMNPRVTITRPARFDQAHIGNVYPSTWGDEDFRRKGYGSVTTKVAKSLVQVQA</sequence>
<dbReference type="KEGG" id="vg:29125059"/>
<gene>
    <name evidence="1" type="primary">97</name>
    <name evidence="1" type="ORF">SEA_YVONNETASTIC_97</name>
</gene>
<dbReference type="EMBL" id="KU963248">
    <property type="protein sequence ID" value="AMS02641.1"/>
    <property type="molecule type" value="Genomic_DNA"/>
</dbReference>
<protein>
    <submittedName>
        <fullName evidence="1">Uncharacterized protein</fullName>
    </submittedName>
</protein>
<organism evidence="1 2">
    <name type="scientific">Gordonia phage Yvonnetastic</name>
    <dbReference type="NCBI Taxonomy" id="1821566"/>
    <lineage>
        <taxon>Viruses</taxon>
        <taxon>Duplodnaviria</taxon>
        <taxon>Heunggongvirae</taxon>
        <taxon>Uroviricota</taxon>
        <taxon>Caudoviricetes</taxon>
        <taxon>Yvonnevirus</taxon>
        <taxon>Yvonnevirus yvonnetastic</taxon>
        <taxon>Gordonia virus Yvonnetastic</taxon>
    </lineage>
</organism>
<accession>A0A142K958</accession>
<dbReference type="Proteomes" id="UP000201371">
    <property type="component" value="Segment"/>
</dbReference>
<dbReference type="GeneID" id="29125059"/>
<dbReference type="RefSeq" id="YP_009301151.1">
    <property type="nucleotide sequence ID" value="NC_031230.1"/>
</dbReference>
<reference evidence="2" key="1">
    <citation type="submission" date="2016-03" db="EMBL/GenBank/DDBJ databases">
        <authorList>
            <person name="Ploux O."/>
        </authorList>
    </citation>
    <scope>NUCLEOTIDE SEQUENCE [LARGE SCALE GENOMIC DNA]</scope>
</reference>
<evidence type="ECO:0000313" key="2">
    <source>
        <dbReference type="Proteomes" id="UP000201371"/>
    </source>
</evidence>
<evidence type="ECO:0000313" key="1">
    <source>
        <dbReference type="EMBL" id="AMS02641.1"/>
    </source>
</evidence>